<comment type="caution">
    <text evidence="1">The sequence shown here is derived from an EMBL/GenBank/DDBJ whole genome shotgun (WGS) entry which is preliminary data.</text>
</comment>
<sequence length="285" mass="31880">MKLIAIDMDGTLLNPKQTISPQNKEAIQTAMDEGIQVVIATGRAHFDAHTFLEEAGLSVPIIGANGATYHNKKGELELSVPIAKEQAYDILSWLNDENYYYEVFTNRAIYTPHHGRNLLNIELDRLQSANPQLNREELETAAIKQFNQTGYAFLSSFEDIKKEDIEIYNILAFSFLEEKRNKGWDQFKKETSLTLVSSGDHNFELEHHNASKGNMLTYLASQHNLLLEETLAIGDSFNDLSMMNAAGHSIAMGNAKPEIKNKCSHVTLSNQEDGVAHAIAQLLES</sequence>
<dbReference type="Gene3D" id="3.30.1240.10">
    <property type="match status" value="1"/>
</dbReference>
<dbReference type="Proteomes" id="UP000275076">
    <property type="component" value="Unassembled WGS sequence"/>
</dbReference>
<dbReference type="Pfam" id="PF08282">
    <property type="entry name" value="Hydrolase_3"/>
    <property type="match status" value="1"/>
</dbReference>
<keyword evidence="2" id="KW-1185">Reference proteome</keyword>
<dbReference type="PROSITE" id="PS01229">
    <property type="entry name" value="COF_2"/>
    <property type="match status" value="1"/>
</dbReference>
<dbReference type="CDD" id="cd07516">
    <property type="entry name" value="HAD_Pase"/>
    <property type="match status" value="1"/>
</dbReference>
<organism evidence="1 2">
    <name type="scientific">Salibacterium salarium</name>
    <dbReference type="NCBI Taxonomy" id="284579"/>
    <lineage>
        <taxon>Bacteria</taxon>
        <taxon>Bacillati</taxon>
        <taxon>Bacillota</taxon>
        <taxon>Bacilli</taxon>
        <taxon>Bacillales</taxon>
        <taxon>Bacillaceae</taxon>
    </lineage>
</organism>
<dbReference type="GO" id="GO:0000287">
    <property type="term" value="F:magnesium ion binding"/>
    <property type="evidence" value="ECO:0007669"/>
    <property type="project" value="TreeGrafter"/>
</dbReference>
<dbReference type="NCBIfam" id="TIGR01484">
    <property type="entry name" value="HAD-SF-IIB"/>
    <property type="match status" value="1"/>
</dbReference>
<dbReference type="SFLD" id="SFLDS00003">
    <property type="entry name" value="Haloacid_Dehalogenase"/>
    <property type="match status" value="1"/>
</dbReference>
<dbReference type="PROSITE" id="PS01228">
    <property type="entry name" value="COF_1"/>
    <property type="match status" value="1"/>
</dbReference>
<dbReference type="InterPro" id="IPR036412">
    <property type="entry name" value="HAD-like_sf"/>
</dbReference>
<reference evidence="1 2" key="1">
    <citation type="submission" date="2018-10" db="EMBL/GenBank/DDBJ databases">
        <title>Draft genome sequence of Bacillus salarius IM0101, isolated from a hypersaline soil in Inner Mongolia, China.</title>
        <authorList>
            <person name="Yamprayoonswat W."/>
            <person name="Boonvisut S."/>
            <person name="Jumpathong W."/>
            <person name="Sittihan S."/>
            <person name="Ruangsuj P."/>
            <person name="Wanthongcharoen S."/>
            <person name="Thongpramul N."/>
            <person name="Pimmason S."/>
            <person name="Yu B."/>
            <person name="Yasawong M."/>
        </authorList>
    </citation>
    <scope>NUCLEOTIDE SEQUENCE [LARGE SCALE GENOMIC DNA]</scope>
    <source>
        <strain evidence="1 2">IM0101</strain>
    </source>
</reference>
<dbReference type="SFLD" id="SFLDG01144">
    <property type="entry name" value="C2.B.4:_PGP_Like"/>
    <property type="match status" value="1"/>
</dbReference>
<name>A0A3R9QTF2_9BACI</name>
<protein>
    <submittedName>
        <fullName evidence="1">HAD family phosphatase</fullName>
    </submittedName>
</protein>
<dbReference type="PANTHER" id="PTHR10000:SF55">
    <property type="entry name" value="5-AMINO-6-(5-PHOSPHO-D-RIBITYLAMINO)URACIL PHOSPHATASE YCSE"/>
    <property type="match status" value="1"/>
</dbReference>
<dbReference type="PANTHER" id="PTHR10000">
    <property type="entry name" value="PHOSPHOSERINE PHOSPHATASE"/>
    <property type="match status" value="1"/>
</dbReference>
<dbReference type="NCBIfam" id="TIGR00099">
    <property type="entry name" value="Cof-subfamily"/>
    <property type="match status" value="1"/>
</dbReference>
<dbReference type="InterPro" id="IPR000150">
    <property type="entry name" value="Cof"/>
</dbReference>
<dbReference type="RefSeq" id="WP_125556110.1">
    <property type="nucleotide sequence ID" value="NZ_RBVX01000010.1"/>
</dbReference>
<dbReference type="AlphaFoldDB" id="A0A3R9QTF2"/>
<evidence type="ECO:0000313" key="2">
    <source>
        <dbReference type="Proteomes" id="UP000275076"/>
    </source>
</evidence>
<dbReference type="Gene3D" id="3.40.50.1000">
    <property type="entry name" value="HAD superfamily/HAD-like"/>
    <property type="match status" value="1"/>
</dbReference>
<dbReference type="InterPro" id="IPR006379">
    <property type="entry name" value="HAD-SF_hydro_IIB"/>
</dbReference>
<dbReference type="GO" id="GO:0005829">
    <property type="term" value="C:cytosol"/>
    <property type="evidence" value="ECO:0007669"/>
    <property type="project" value="TreeGrafter"/>
</dbReference>
<gene>
    <name evidence="1" type="ORF">D7Z54_12090</name>
</gene>
<dbReference type="InterPro" id="IPR023214">
    <property type="entry name" value="HAD_sf"/>
</dbReference>
<dbReference type="GO" id="GO:0016791">
    <property type="term" value="F:phosphatase activity"/>
    <property type="evidence" value="ECO:0007669"/>
    <property type="project" value="TreeGrafter"/>
</dbReference>
<accession>A0A3R9QTF2</accession>
<dbReference type="EMBL" id="RBVX01000010">
    <property type="protein sequence ID" value="RSL33045.1"/>
    <property type="molecule type" value="Genomic_DNA"/>
</dbReference>
<evidence type="ECO:0000313" key="1">
    <source>
        <dbReference type="EMBL" id="RSL33045.1"/>
    </source>
</evidence>
<dbReference type="SUPFAM" id="SSF56784">
    <property type="entry name" value="HAD-like"/>
    <property type="match status" value="1"/>
</dbReference>
<dbReference type="SFLD" id="SFLDG01140">
    <property type="entry name" value="C2.B:_Phosphomannomutase_and_P"/>
    <property type="match status" value="1"/>
</dbReference>
<dbReference type="OrthoDB" id="9806027at2"/>
<proteinExistence type="predicted"/>